<evidence type="ECO:0000313" key="3">
    <source>
        <dbReference type="Proteomes" id="UP000004095"/>
    </source>
</evidence>
<dbReference type="AlphaFoldDB" id="A1ZQA2"/>
<name>A1ZQA2_MICM2</name>
<protein>
    <submittedName>
        <fullName evidence="2">Uncharacterized protein</fullName>
    </submittedName>
</protein>
<sequence length="49" mass="5176">MFAGFLMFACLIALGGYAAMSGNKKTFKATSATNLNQKITVTDSVQKAN</sequence>
<reference evidence="2 3" key="1">
    <citation type="submission" date="2007-01" db="EMBL/GenBank/DDBJ databases">
        <authorList>
            <person name="Haygood M."/>
            <person name="Podell S."/>
            <person name="Anderson C."/>
            <person name="Hopkinson B."/>
            <person name="Roe K."/>
            <person name="Barbeau K."/>
            <person name="Gaasterland T."/>
            <person name="Ferriera S."/>
            <person name="Johnson J."/>
            <person name="Kravitz S."/>
            <person name="Beeson K."/>
            <person name="Sutton G."/>
            <person name="Rogers Y.-H."/>
            <person name="Friedman R."/>
            <person name="Frazier M."/>
            <person name="Venter J.C."/>
        </authorList>
    </citation>
    <scope>NUCLEOTIDE SEQUENCE [LARGE SCALE GENOMIC DNA]</scope>
    <source>
        <strain evidence="2 3">ATCC 23134</strain>
    </source>
</reference>
<organism evidence="2 3">
    <name type="scientific">Microscilla marina ATCC 23134</name>
    <dbReference type="NCBI Taxonomy" id="313606"/>
    <lineage>
        <taxon>Bacteria</taxon>
        <taxon>Pseudomonadati</taxon>
        <taxon>Bacteroidota</taxon>
        <taxon>Cytophagia</taxon>
        <taxon>Cytophagales</taxon>
        <taxon>Microscillaceae</taxon>
        <taxon>Microscilla</taxon>
    </lineage>
</organism>
<feature type="signal peptide" evidence="1">
    <location>
        <begin position="1"/>
        <end position="18"/>
    </location>
</feature>
<gene>
    <name evidence="2" type="ORF">M23134_06912</name>
</gene>
<accession>A1ZQA2</accession>
<evidence type="ECO:0000313" key="2">
    <source>
        <dbReference type="EMBL" id="EAY27511.1"/>
    </source>
</evidence>
<proteinExistence type="predicted"/>
<dbReference type="Proteomes" id="UP000004095">
    <property type="component" value="Unassembled WGS sequence"/>
</dbReference>
<dbReference type="EMBL" id="AAWS01000023">
    <property type="protein sequence ID" value="EAY27511.1"/>
    <property type="molecule type" value="Genomic_DNA"/>
</dbReference>
<evidence type="ECO:0000256" key="1">
    <source>
        <dbReference type="SAM" id="SignalP"/>
    </source>
</evidence>
<comment type="caution">
    <text evidence="2">The sequence shown here is derived from an EMBL/GenBank/DDBJ whole genome shotgun (WGS) entry which is preliminary data.</text>
</comment>
<keyword evidence="3" id="KW-1185">Reference proteome</keyword>
<feature type="chain" id="PRO_5002641795" evidence="1">
    <location>
        <begin position="19"/>
        <end position="49"/>
    </location>
</feature>
<keyword evidence="1" id="KW-0732">Signal</keyword>